<proteinExistence type="predicted"/>
<evidence type="ECO:0000313" key="1">
    <source>
        <dbReference type="EMBL" id="KKN87448.1"/>
    </source>
</evidence>
<comment type="caution">
    <text evidence="1">The sequence shown here is derived from an EMBL/GenBank/DDBJ whole genome shotgun (WGS) entry which is preliminary data.</text>
</comment>
<sequence>MKSKDPKTGFTFDFNLDPRMMEWIQDELADVPEAEMDRLRVLRAAVHVHAGQMCAIGDTARCRAYLELVVGHFIGARLCAECGGSIGPTAEHSGPGISHGYCPGCETRLNAMMDALDVGSDRDQP</sequence>
<dbReference type="AlphaFoldDB" id="A0A0F9X797"/>
<name>A0A0F9X797_9ZZZZ</name>
<dbReference type="EMBL" id="LAZR01000138">
    <property type="protein sequence ID" value="KKN87448.1"/>
    <property type="molecule type" value="Genomic_DNA"/>
</dbReference>
<protein>
    <submittedName>
        <fullName evidence="1">Uncharacterized protein</fullName>
    </submittedName>
</protein>
<gene>
    <name evidence="1" type="ORF">LCGC14_0259030</name>
</gene>
<reference evidence="1" key="1">
    <citation type="journal article" date="2015" name="Nature">
        <title>Complex archaea that bridge the gap between prokaryotes and eukaryotes.</title>
        <authorList>
            <person name="Spang A."/>
            <person name="Saw J.H."/>
            <person name="Jorgensen S.L."/>
            <person name="Zaremba-Niedzwiedzka K."/>
            <person name="Martijn J."/>
            <person name="Lind A.E."/>
            <person name="van Eijk R."/>
            <person name="Schleper C."/>
            <person name="Guy L."/>
            <person name="Ettema T.J."/>
        </authorList>
    </citation>
    <scope>NUCLEOTIDE SEQUENCE</scope>
</reference>
<organism evidence="1">
    <name type="scientific">marine sediment metagenome</name>
    <dbReference type="NCBI Taxonomy" id="412755"/>
    <lineage>
        <taxon>unclassified sequences</taxon>
        <taxon>metagenomes</taxon>
        <taxon>ecological metagenomes</taxon>
    </lineage>
</organism>
<accession>A0A0F9X797</accession>